<dbReference type="InterPro" id="IPR029052">
    <property type="entry name" value="Metallo-depent_PP-like"/>
</dbReference>
<evidence type="ECO:0000256" key="2">
    <source>
        <dbReference type="ARBA" id="ARBA00022692"/>
    </source>
</evidence>
<dbReference type="GO" id="GO:0005783">
    <property type="term" value="C:endoplasmic reticulum"/>
    <property type="evidence" value="ECO:0007669"/>
    <property type="project" value="TreeGrafter"/>
</dbReference>
<evidence type="ECO:0000256" key="4">
    <source>
        <dbReference type="ARBA" id="ARBA00023136"/>
    </source>
</evidence>
<protein>
    <recommendedName>
        <fullName evidence="7">Calcineurin-like phosphoesterase domain-containing protein</fullName>
    </recommendedName>
</protein>
<gene>
    <name evidence="8" type="ORF">Rt10032_c07g3014</name>
</gene>
<dbReference type="AlphaFoldDB" id="A0A511KF41"/>
<feature type="region of interest" description="Disordered" evidence="5">
    <location>
        <begin position="513"/>
        <end position="565"/>
    </location>
</feature>
<dbReference type="GO" id="GO:0016020">
    <property type="term" value="C:membrane"/>
    <property type="evidence" value="ECO:0007669"/>
    <property type="project" value="UniProtKB-SubCell"/>
</dbReference>
<name>A0A511KF41_RHOTO</name>
<dbReference type="InterPro" id="IPR033308">
    <property type="entry name" value="PGAP5/Cdc1/Ted1"/>
</dbReference>
<reference evidence="8 9" key="1">
    <citation type="submission" date="2019-07" db="EMBL/GenBank/DDBJ databases">
        <title>Rhodotorula toruloides NBRC10032 genome sequencing.</title>
        <authorList>
            <person name="Shida Y."/>
            <person name="Takaku H."/>
            <person name="Ogasawara W."/>
            <person name="Mori K."/>
        </authorList>
    </citation>
    <scope>NUCLEOTIDE SEQUENCE [LARGE SCALE GENOMIC DNA]</scope>
    <source>
        <strain evidence="8 9">NBRC10032</strain>
    </source>
</reference>
<dbReference type="OrthoDB" id="5977743at2759"/>
<dbReference type="InterPro" id="IPR004843">
    <property type="entry name" value="Calcineurin-like_PHP"/>
</dbReference>
<proteinExistence type="predicted"/>
<dbReference type="PANTHER" id="PTHR13315">
    <property type="entry name" value="METALLO PHOSPHOESTERASE RELATED"/>
    <property type="match status" value="1"/>
</dbReference>
<evidence type="ECO:0000259" key="7">
    <source>
        <dbReference type="Pfam" id="PF00149"/>
    </source>
</evidence>
<dbReference type="PANTHER" id="PTHR13315:SF4">
    <property type="entry name" value="METALLOPHOSPHOESTERASE, ISOFORM E"/>
    <property type="match status" value="1"/>
</dbReference>
<keyword evidence="2 6" id="KW-0812">Transmembrane</keyword>
<dbReference type="Pfam" id="PF00149">
    <property type="entry name" value="Metallophos"/>
    <property type="match status" value="1"/>
</dbReference>
<evidence type="ECO:0000256" key="1">
    <source>
        <dbReference type="ARBA" id="ARBA00004141"/>
    </source>
</evidence>
<dbReference type="GO" id="GO:0006506">
    <property type="term" value="P:GPI anchor biosynthetic process"/>
    <property type="evidence" value="ECO:0007669"/>
    <property type="project" value="InterPro"/>
</dbReference>
<evidence type="ECO:0000256" key="6">
    <source>
        <dbReference type="SAM" id="Phobius"/>
    </source>
</evidence>
<keyword evidence="3 6" id="KW-1133">Transmembrane helix</keyword>
<evidence type="ECO:0000313" key="9">
    <source>
        <dbReference type="Proteomes" id="UP000321518"/>
    </source>
</evidence>
<feature type="transmembrane region" description="Helical" evidence="6">
    <location>
        <begin position="478"/>
        <end position="499"/>
    </location>
</feature>
<sequence>MNKIVSSPIIRSPSLLPRPLPRPRRTLTPPLPSTLILALRVLLVALVLWSEALAFRFAAQWKCGFDDSPSVKGRVWDGTLDSSSSRTRGWTTDNRWRAASLSHDKRGKPFHVLIVTDPQLLDMRSYPDRNWLLRWLGVKVTDSYARKSWRAVTQSRGKGGGGVDAVVWLGDLLDSGTEMVDRKEHSSYVHRFHLLFPLPRASTSIFSALSSSPHSRSDLIPPIPSIILPGNHDLGLHLSSPSLARYARELFEEAFGPTWGEREWNGWTLVWVDAMALLEAEFWEDDGGQFREMRRWLDELGRGTVTQPRILLTHIPLYRPEGTLCGRLREHSRPIHQGAGKNYQNELDEHKTRWLVERVRPSLAYSVVRGSAVAQVLMVFCSNGANSGDDHDSCIITHPYTSPLDGVTPVVETTVKAFSMAMGVRRPGYHLLSLYAPLPPTTSSSFDPSIDTSDLPVSYTYTQTNCTLPDQLGTYLHLYLPLAASFFLFFLVPKLGIVARTWMTRRRHRRVVAARSNGSEAHNASIGSGHRHKRSLSSKLSSVVLGGGGGPHASRRASLAEDEADADDVEAQYPALLGGLAHLDDGESYSPLTGAGDGEEDVYGGRGDEGLPMSATNGPGVGGRAGGHVRRVSRVWLWEGTGSKPSSPRQSLSGAPNGMLSTSATANAPLARLARLAHRLSDCLASNSLLSPLFRLLVRPVVRTTRLVWRKIAVPFVLLAGGSSGGPLGQALGESVEQTWEVAWPAVALWLLQVAWYSL</sequence>
<dbReference type="SUPFAM" id="SSF56300">
    <property type="entry name" value="Metallo-dependent phosphatases"/>
    <property type="match status" value="1"/>
</dbReference>
<evidence type="ECO:0000313" key="8">
    <source>
        <dbReference type="EMBL" id="GEM08997.1"/>
    </source>
</evidence>
<feature type="region of interest" description="Disordered" evidence="5">
    <location>
        <begin position="587"/>
        <end position="627"/>
    </location>
</feature>
<feature type="compositionally biased region" description="Polar residues" evidence="5">
    <location>
        <begin position="516"/>
        <end position="526"/>
    </location>
</feature>
<feature type="compositionally biased region" description="Polar residues" evidence="5">
    <location>
        <begin position="643"/>
        <end position="660"/>
    </location>
</feature>
<feature type="domain" description="Calcineurin-like phosphoesterase" evidence="7">
    <location>
        <begin position="112"/>
        <end position="325"/>
    </location>
</feature>
<organism evidence="8 9">
    <name type="scientific">Rhodotorula toruloides</name>
    <name type="common">Yeast</name>
    <name type="synonym">Rhodosporidium toruloides</name>
    <dbReference type="NCBI Taxonomy" id="5286"/>
    <lineage>
        <taxon>Eukaryota</taxon>
        <taxon>Fungi</taxon>
        <taxon>Dikarya</taxon>
        <taxon>Basidiomycota</taxon>
        <taxon>Pucciniomycotina</taxon>
        <taxon>Microbotryomycetes</taxon>
        <taxon>Sporidiobolales</taxon>
        <taxon>Sporidiobolaceae</taxon>
        <taxon>Rhodotorula</taxon>
    </lineage>
</organism>
<comment type="caution">
    <text evidence="8">The sequence shown here is derived from an EMBL/GenBank/DDBJ whole genome shotgun (WGS) entry which is preliminary data.</text>
</comment>
<evidence type="ECO:0000256" key="5">
    <source>
        <dbReference type="SAM" id="MobiDB-lite"/>
    </source>
</evidence>
<dbReference type="Proteomes" id="UP000321518">
    <property type="component" value="Unassembled WGS sequence"/>
</dbReference>
<comment type="subcellular location">
    <subcellularLocation>
        <location evidence="1">Membrane</location>
        <topology evidence="1">Multi-pass membrane protein</topology>
    </subcellularLocation>
</comment>
<dbReference type="GO" id="GO:0016787">
    <property type="term" value="F:hydrolase activity"/>
    <property type="evidence" value="ECO:0007669"/>
    <property type="project" value="InterPro"/>
</dbReference>
<feature type="region of interest" description="Disordered" evidence="5">
    <location>
        <begin position="640"/>
        <end position="660"/>
    </location>
</feature>
<keyword evidence="4 6" id="KW-0472">Membrane</keyword>
<evidence type="ECO:0000256" key="3">
    <source>
        <dbReference type="ARBA" id="ARBA00022989"/>
    </source>
</evidence>
<dbReference type="EMBL" id="BJWK01000007">
    <property type="protein sequence ID" value="GEM08997.1"/>
    <property type="molecule type" value="Genomic_DNA"/>
</dbReference>
<accession>A0A511KF41</accession>